<comment type="similarity">
    <text evidence="1">Belongs to the AFG1 ATPase family.</text>
</comment>
<feature type="compositionally biased region" description="Basic and acidic residues" evidence="4">
    <location>
        <begin position="619"/>
        <end position="631"/>
    </location>
</feature>
<gene>
    <name evidence="5" type="ORF">BCV69DRAFT_280419</name>
</gene>
<keyword evidence="6" id="KW-1185">Reference proteome</keyword>
<feature type="compositionally biased region" description="Basic residues" evidence="4">
    <location>
        <begin position="897"/>
        <end position="908"/>
    </location>
</feature>
<dbReference type="InterPro" id="IPR027417">
    <property type="entry name" value="P-loop_NTPase"/>
</dbReference>
<dbReference type="AlphaFoldDB" id="A0A316UEJ3"/>
<dbReference type="Pfam" id="PF03969">
    <property type="entry name" value="AFG1_ATPase"/>
    <property type="match status" value="3"/>
</dbReference>
<dbReference type="RefSeq" id="XP_025349971.1">
    <property type="nucleotide sequence ID" value="XM_025491609.1"/>
</dbReference>
<evidence type="ECO:0000313" key="5">
    <source>
        <dbReference type="EMBL" id="PWN22811.1"/>
    </source>
</evidence>
<dbReference type="EMBL" id="KZ819322">
    <property type="protein sequence ID" value="PWN22811.1"/>
    <property type="molecule type" value="Genomic_DNA"/>
</dbReference>
<evidence type="ECO:0000313" key="6">
    <source>
        <dbReference type="Proteomes" id="UP000245942"/>
    </source>
</evidence>
<evidence type="ECO:0000256" key="4">
    <source>
        <dbReference type="SAM" id="MobiDB-lite"/>
    </source>
</evidence>
<organism evidence="5 6">
    <name type="scientific">Pseudomicrostroma glucosiphilum</name>
    <dbReference type="NCBI Taxonomy" id="1684307"/>
    <lineage>
        <taxon>Eukaryota</taxon>
        <taxon>Fungi</taxon>
        <taxon>Dikarya</taxon>
        <taxon>Basidiomycota</taxon>
        <taxon>Ustilaginomycotina</taxon>
        <taxon>Exobasidiomycetes</taxon>
        <taxon>Microstromatales</taxon>
        <taxon>Microstromatales incertae sedis</taxon>
        <taxon>Pseudomicrostroma</taxon>
    </lineage>
</organism>
<protein>
    <recommendedName>
        <fullName evidence="7">AFG1-like ATPase</fullName>
    </recommendedName>
</protein>
<dbReference type="GeneID" id="37013343"/>
<sequence length="908" mass="100190">MLPAQVRQSIALFRQTRPVYALHHGTRHWPSAADAADGTGGNALQITDPLLIYQAKVARGELDEDLEQVKALVKLRNLSRRLQDYTPPAHLLGILRAAERTAADPNVSRKEKDATMSDSQTALIRYLSTQQTLADLDTPRGLLITGPPGTGKSMVLDIWFDSLPTRGKFRRHYHHLLLTIYRIIWVEAERRRQALRGGAAPTPLAQSDKELEWGQHASSGPRRTVLPDRGTGVVWRRGGGDGVRPDGKGSGWRRILTGMPFFRPDSLSTDDVTADAMTQDELLAREATTNLAAAAQTTLPLHAASKLFLDYGPVLLFDEVQLIDVASAGLLKRILEAYWLLGGVVVGSSNRLPEDLYNNGVQQQQLVEFFEALRNRCPVHEMKGERDFRRMPGALHFWNSFGKDAEDAALSGSDTSLGLDGASASESISGGQTLGNTTYFVHGQEPAFQNALSRLVDGRSPSHTTLKVYNRPVHVTTSYPPTPTQPSIAVFTFAGLCDSPLGPADYLTIVSHFEEIVVRDVPQLLLVNKNQARRWITFIDAAYESGSRLLIMAASKPDDLFFPEARHERRQRRPAPPPAQAEPDDVVDMSARGARSPFLTPVAGQGYPEEAQLASEKAAAAKREQERRWEDELTSEQLIQSETLSEARQDVEEGFRPNISSYVELGSSTSAGRTSIADKRRLEIEQRRQERERQRAKEETVVGFPDLAIFSGADERFSYARAVSRLHEMSSPIWKTRKRWTPLLESEMRLWGVGGEPTSEVGKGATAAAAAQGSSATAHLSREANDAMANMGDFADEASYEASTFPSRTSSYADEAAPAYKPSGSGPVPHNLPSTSRFMEREVVQKGEGPPKISPVHVWGQAEWGPKAGRWGKGPDGLAVREDQEQPSEQGEELRERRARLRRERTGQ</sequence>
<keyword evidence="3" id="KW-0067">ATP-binding</keyword>
<evidence type="ECO:0000256" key="2">
    <source>
        <dbReference type="ARBA" id="ARBA00022741"/>
    </source>
</evidence>
<dbReference type="GO" id="GO:0016887">
    <property type="term" value="F:ATP hydrolysis activity"/>
    <property type="evidence" value="ECO:0007669"/>
    <property type="project" value="InterPro"/>
</dbReference>
<proteinExistence type="inferred from homology"/>
<accession>A0A316UEJ3</accession>
<dbReference type="OrthoDB" id="2193432at2759"/>
<dbReference type="Proteomes" id="UP000245942">
    <property type="component" value="Unassembled WGS sequence"/>
</dbReference>
<dbReference type="GO" id="GO:0005739">
    <property type="term" value="C:mitochondrion"/>
    <property type="evidence" value="ECO:0007669"/>
    <property type="project" value="TreeGrafter"/>
</dbReference>
<dbReference type="GO" id="GO:0005524">
    <property type="term" value="F:ATP binding"/>
    <property type="evidence" value="ECO:0007669"/>
    <property type="project" value="UniProtKB-KW"/>
</dbReference>
<evidence type="ECO:0000256" key="1">
    <source>
        <dbReference type="ARBA" id="ARBA00010322"/>
    </source>
</evidence>
<keyword evidence="2" id="KW-0547">Nucleotide-binding</keyword>
<name>A0A316UEJ3_9BASI</name>
<dbReference type="PANTHER" id="PTHR12169">
    <property type="entry name" value="ATPASE N2B"/>
    <property type="match status" value="1"/>
</dbReference>
<dbReference type="PANTHER" id="PTHR12169:SF2">
    <property type="entry name" value="AFG1P"/>
    <property type="match status" value="1"/>
</dbReference>
<evidence type="ECO:0008006" key="7">
    <source>
        <dbReference type="Google" id="ProtNLM"/>
    </source>
</evidence>
<evidence type="ECO:0000256" key="3">
    <source>
        <dbReference type="ARBA" id="ARBA00022840"/>
    </source>
</evidence>
<reference evidence="5 6" key="1">
    <citation type="journal article" date="2018" name="Mol. Biol. Evol.">
        <title>Broad Genomic Sampling Reveals a Smut Pathogenic Ancestry of the Fungal Clade Ustilaginomycotina.</title>
        <authorList>
            <person name="Kijpornyongpan T."/>
            <person name="Mondo S.J."/>
            <person name="Barry K."/>
            <person name="Sandor L."/>
            <person name="Lee J."/>
            <person name="Lipzen A."/>
            <person name="Pangilinan J."/>
            <person name="LaButti K."/>
            <person name="Hainaut M."/>
            <person name="Henrissat B."/>
            <person name="Grigoriev I.V."/>
            <person name="Spatafora J.W."/>
            <person name="Aime M.C."/>
        </authorList>
    </citation>
    <scope>NUCLEOTIDE SEQUENCE [LARGE SCALE GENOMIC DNA]</scope>
    <source>
        <strain evidence="5 6">MCA 4718</strain>
    </source>
</reference>
<dbReference type="InterPro" id="IPR005654">
    <property type="entry name" value="ATPase_AFG1-like"/>
</dbReference>
<dbReference type="SUPFAM" id="SSF52540">
    <property type="entry name" value="P-loop containing nucleoside triphosphate hydrolases"/>
    <property type="match status" value="1"/>
</dbReference>
<feature type="region of interest" description="Disordered" evidence="4">
    <location>
        <begin position="864"/>
        <end position="908"/>
    </location>
</feature>
<feature type="region of interest" description="Disordered" evidence="4">
    <location>
        <begin position="809"/>
        <end position="834"/>
    </location>
</feature>
<feature type="region of interest" description="Disordered" evidence="4">
    <location>
        <begin position="610"/>
        <end position="634"/>
    </location>
</feature>